<evidence type="ECO:0000313" key="2">
    <source>
        <dbReference type="Proteomes" id="UP001243330"/>
    </source>
</evidence>
<sequence>MDGWLGQSEAVQLFLASLKPLDDIPKLVRWTAAHASSGCCSEGCSGQRPCLVWSEPPRRVSWPLTCLIVSPIHAGTGNPMVSVTLSPEIAPKTVFDGRMGYAVFRPFIPCVSFKLVMAVSVRAPDACAQQHDRCPRSCRAFTPRSPRGIQTSYRRSRTPCWTRPGVLPPCLHPTRGRGCSWVAPMHPHREECGNHSDRPSAPASCKSARASLVTLFHTACRPPVGNTQLPLWSQNLSPHHSSGAVTLS</sequence>
<evidence type="ECO:0000313" key="1">
    <source>
        <dbReference type="EMBL" id="KAK1856105.1"/>
    </source>
</evidence>
<gene>
    <name evidence="1" type="ORF">CCHR01_01319</name>
</gene>
<organism evidence="1 2">
    <name type="scientific">Colletotrichum chrysophilum</name>
    <dbReference type="NCBI Taxonomy" id="1836956"/>
    <lineage>
        <taxon>Eukaryota</taxon>
        <taxon>Fungi</taxon>
        <taxon>Dikarya</taxon>
        <taxon>Ascomycota</taxon>
        <taxon>Pezizomycotina</taxon>
        <taxon>Sordariomycetes</taxon>
        <taxon>Hypocreomycetidae</taxon>
        <taxon>Glomerellales</taxon>
        <taxon>Glomerellaceae</taxon>
        <taxon>Colletotrichum</taxon>
        <taxon>Colletotrichum gloeosporioides species complex</taxon>
    </lineage>
</organism>
<keyword evidence="2" id="KW-1185">Reference proteome</keyword>
<comment type="caution">
    <text evidence="1">The sequence shown here is derived from an EMBL/GenBank/DDBJ whole genome shotgun (WGS) entry which is preliminary data.</text>
</comment>
<accession>A0AAD9B0I3</accession>
<reference evidence="1" key="1">
    <citation type="submission" date="2023-01" db="EMBL/GenBank/DDBJ databases">
        <title>Colletotrichum chrysophilum M932 genome sequence.</title>
        <authorList>
            <person name="Baroncelli R."/>
        </authorList>
    </citation>
    <scope>NUCLEOTIDE SEQUENCE</scope>
    <source>
        <strain evidence="1">M932</strain>
    </source>
</reference>
<dbReference type="AlphaFoldDB" id="A0AAD9B0I3"/>
<name>A0AAD9B0I3_9PEZI</name>
<protein>
    <submittedName>
        <fullName evidence="1">Uncharacterized protein</fullName>
    </submittedName>
</protein>
<dbReference type="EMBL" id="JAQOWY010000013">
    <property type="protein sequence ID" value="KAK1856105.1"/>
    <property type="molecule type" value="Genomic_DNA"/>
</dbReference>
<dbReference type="Proteomes" id="UP001243330">
    <property type="component" value="Unassembled WGS sequence"/>
</dbReference>
<proteinExistence type="predicted"/>